<dbReference type="GO" id="GO:0000917">
    <property type="term" value="P:division septum assembly"/>
    <property type="evidence" value="ECO:0007669"/>
    <property type="project" value="UniProtKB-KW"/>
</dbReference>
<dbReference type="SUPFAM" id="SSF102829">
    <property type="entry name" value="Cell division protein ZapA-like"/>
    <property type="match status" value="1"/>
</dbReference>
<dbReference type="GO" id="GO:0032153">
    <property type="term" value="C:cell division site"/>
    <property type="evidence" value="ECO:0007669"/>
    <property type="project" value="TreeGrafter"/>
</dbReference>
<dbReference type="Gene3D" id="6.10.250.790">
    <property type="match status" value="1"/>
</dbReference>
<evidence type="ECO:0000256" key="5">
    <source>
        <dbReference type="ARBA" id="ARBA00023210"/>
    </source>
</evidence>
<evidence type="ECO:0000256" key="7">
    <source>
        <dbReference type="ARBA" id="ARBA00024910"/>
    </source>
</evidence>
<reference evidence="10" key="1">
    <citation type="submission" date="2020-07" db="EMBL/GenBank/DDBJ databases">
        <title>Huge and variable diversity of episymbiotic CPR bacteria and DPANN archaea in groundwater ecosystems.</title>
        <authorList>
            <person name="He C.Y."/>
            <person name="Keren R."/>
            <person name="Whittaker M."/>
            <person name="Farag I.F."/>
            <person name="Doudna J."/>
            <person name="Cate J.H.D."/>
            <person name="Banfield J.F."/>
        </authorList>
    </citation>
    <scope>NUCLEOTIDE SEQUENCE</scope>
    <source>
        <strain evidence="10">NC_groundwater_1664_Pr3_B-0.1um_52_9</strain>
    </source>
</reference>
<sequence>MTEAVRVRLFGREYSVKGHGDKRYVQTLAEFIRERADIVQRHGTVVSTLDLVVLTLLNITDELFQYKLVKEQTIKELEEKTEKLLEAIDRTI</sequence>
<evidence type="ECO:0000313" key="10">
    <source>
        <dbReference type="EMBL" id="MBI5250256.1"/>
    </source>
</evidence>
<name>A0A9D6V5D5_9BACT</name>
<dbReference type="AlphaFoldDB" id="A0A9D6V5D5"/>
<protein>
    <recommendedName>
        <fullName evidence="2">Cell division protein ZapA</fullName>
    </recommendedName>
    <alternativeName>
        <fullName evidence="9">Z ring-associated protein ZapA</fullName>
    </alternativeName>
</protein>
<comment type="function">
    <text evidence="7">Activator of cell division through the inhibition of FtsZ GTPase activity, therefore promoting FtsZ assembly into bundles of protofilaments necessary for the formation of the division Z ring. It is recruited early at mid-cell but it is not essential for cell division.</text>
</comment>
<organism evidence="10 11">
    <name type="scientific">Desulfomonile tiedjei</name>
    <dbReference type="NCBI Taxonomy" id="2358"/>
    <lineage>
        <taxon>Bacteria</taxon>
        <taxon>Pseudomonadati</taxon>
        <taxon>Thermodesulfobacteriota</taxon>
        <taxon>Desulfomonilia</taxon>
        <taxon>Desulfomonilales</taxon>
        <taxon>Desulfomonilaceae</taxon>
        <taxon>Desulfomonile</taxon>
    </lineage>
</organism>
<evidence type="ECO:0000256" key="8">
    <source>
        <dbReference type="ARBA" id="ARBA00026068"/>
    </source>
</evidence>
<dbReference type="InterPro" id="IPR036192">
    <property type="entry name" value="Cell_div_ZapA-like_sf"/>
</dbReference>
<dbReference type="GO" id="GO:0000921">
    <property type="term" value="P:septin ring assembly"/>
    <property type="evidence" value="ECO:0007669"/>
    <property type="project" value="TreeGrafter"/>
</dbReference>
<evidence type="ECO:0000313" key="11">
    <source>
        <dbReference type="Proteomes" id="UP000807825"/>
    </source>
</evidence>
<evidence type="ECO:0000256" key="1">
    <source>
        <dbReference type="ARBA" id="ARBA00004496"/>
    </source>
</evidence>
<evidence type="ECO:0000256" key="9">
    <source>
        <dbReference type="ARBA" id="ARBA00033158"/>
    </source>
</evidence>
<dbReference type="GO" id="GO:0030428">
    <property type="term" value="C:cell septum"/>
    <property type="evidence" value="ECO:0007669"/>
    <property type="project" value="TreeGrafter"/>
</dbReference>
<evidence type="ECO:0000256" key="2">
    <source>
        <dbReference type="ARBA" id="ARBA00015195"/>
    </source>
</evidence>
<dbReference type="PANTHER" id="PTHR34981">
    <property type="entry name" value="CELL DIVISION PROTEIN ZAPA"/>
    <property type="match status" value="1"/>
</dbReference>
<dbReference type="PANTHER" id="PTHR34981:SF1">
    <property type="entry name" value="CELL DIVISION PROTEIN ZAPA"/>
    <property type="match status" value="1"/>
</dbReference>
<dbReference type="GO" id="GO:0043093">
    <property type="term" value="P:FtsZ-dependent cytokinesis"/>
    <property type="evidence" value="ECO:0007669"/>
    <property type="project" value="TreeGrafter"/>
</dbReference>
<dbReference type="GO" id="GO:0005829">
    <property type="term" value="C:cytosol"/>
    <property type="evidence" value="ECO:0007669"/>
    <property type="project" value="TreeGrafter"/>
</dbReference>
<dbReference type="InterPro" id="IPR007838">
    <property type="entry name" value="Cell_div_ZapA-like"/>
</dbReference>
<evidence type="ECO:0000256" key="4">
    <source>
        <dbReference type="ARBA" id="ARBA00022618"/>
    </source>
</evidence>
<keyword evidence="4 10" id="KW-0132">Cell division</keyword>
<dbReference type="EMBL" id="JACRDE010000324">
    <property type="protein sequence ID" value="MBI5250256.1"/>
    <property type="molecule type" value="Genomic_DNA"/>
</dbReference>
<comment type="subunit">
    <text evidence="8">Homodimer. Interacts with FtsZ.</text>
</comment>
<keyword evidence="6" id="KW-0131">Cell cycle</keyword>
<accession>A0A9D6V5D5</accession>
<keyword evidence="3" id="KW-0963">Cytoplasm</keyword>
<dbReference type="Pfam" id="PF05164">
    <property type="entry name" value="ZapA"/>
    <property type="match status" value="1"/>
</dbReference>
<evidence type="ECO:0000256" key="3">
    <source>
        <dbReference type="ARBA" id="ARBA00022490"/>
    </source>
</evidence>
<dbReference type="InterPro" id="IPR053712">
    <property type="entry name" value="Bac_CellDiv_Activator"/>
</dbReference>
<keyword evidence="5" id="KW-0717">Septation</keyword>
<gene>
    <name evidence="10" type="ORF">HY912_12245</name>
</gene>
<comment type="subcellular location">
    <subcellularLocation>
        <location evidence="1">Cytoplasm</location>
    </subcellularLocation>
</comment>
<proteinExistence type="predicted"/>
<comment type="caution">
    <text evidence="10">The sequence shown here is derived from an EMBL/GenBank/DDBJ whole genome shotgun (WGS) entry which is preliminary data.</text>
</comment>
<dbReference type="Proteomes" id="UP000807825">
    <property type="component" value="Unassembled WGS sequence"/>
</dbReference>
<evidence type="ECO:0000256" key="6">
    <source>
        <dbReference type="ARBA" id="ARBA00023306"/>
    </source>
</evidence>